<dbReference type="Proteomes" id="UP000501705">
    <property type="component" value="Chromosome"/>
</dbReference>
<proteinExistence type="predicted"/>
<evidence type="ECO:0000313" key="3">
    <source>
        <dbReference type="Proteomes" id="UP000501705"/>
    </source>
</evidence>
<gene>
    <name evidence="2" type="ORF">F5X71_20585</name>
</gene>
<organism evidence="2 3">
    <name type="scientific">Nocardia brasiliensis</name>
    <dbReference type="NCBI Taxonomy" id="37326"/>
    <lineage>
        <taxon>Bacteria</taxon>
        <taxon>Bacillati</taxon>
        <taxon>Actinomycetota</taxon>
        <taxon>Actinomycetes</taxon>
        <taxon>Mycobacteriales</taxon>
        <taxon>Nocardiaceae</taxon>
        <taxon>Nocardia</taxon>
    </lineage>
</organism>
<evidence type="ECO:0000256" key="1">
    <source>
        <dbReference type="SAM" id="Phobius"/>
    </source>
</evidence>
<reference evidence="2 3" key="1">
    <citation type="journal article" date="2019" name="ACS Chem. Biol.">
        <title>Identification and Mobilization of a Cryptic Antibiotic Biosynthesis Gene Locus from a Human-Pathogenic Nocardia Isolate.</title>
        <authorList>
            <person name="Herisse M."/>
            <person name="Ishida K."/>
            <person name="Porter J.L."/>
            <person name="Howden B."/>
            <person name="Hertweck C."/>
            <person name="Stinear T.P."/>
            <person name="Pidot S.J."/>
        </authorList>
    </citation>
    <scope>NUCLEOTIDE SEQUENCE [LARGE SCALE GENOMIC DNA]</scope>
    <source>
        <strain evidence="2 3">AUSMDU00024985</strain>
    </source>
</reference>
<evidence type="ECO:0000313" key="2">
    <source>
        <dbReference type="EMBL" id="QIS04404.1"/>
    </source>
</evidence>
<keyword evidence="1" id="KW-0812">Transmembrane</keyword>
<dbReference type="EMBL" id="CP046171">
    <property type="protein sequence ID" value="QIS04404.1"/>
    <property type="molecule type" value="Genomic_DNA"/>
</dbReference>
<keyword evidence="1" id="KW-1133">Transmembrane helix</keyword>
<dbReference type="RefSeq" id="WP_167463525.1">
    <property type="nucleotide sequence ID" value="NZ_CP046171.1"/>
</dbReference>
<dbReference type="AlphaFoldDB" id="A0A6G9XTZ7"/>
<protein>
    <submittedName>
        <fullName evidence="2">Uncharacterized protein</fullName>
    </submittedName>
</protein>
<name>A0A6G9XTZ7_NOCBR</name>
<sequence>MRPYLRPVLGGFAACLLIYVALFVVHWDNRQMEPLPPVSTPLTAVVGQLPVSTAPTSTPARH</sequence>
<accession>A0A6G9XTZ7</accession>
<keyword evidence="1" id="KW-0472">Membrane</keyword>
<feature type="transmembrane region" description="Helical" evidence="1">
    <location>
        <begin position="7"/>
        <end position="27"/>
    </location>
</feature>